<protein>
    <submittedName>
        <fullName evidence="2">Uncharacterized protein</fullName>
    </submittedName>
</protein>
<dbReference type="AlphaFoldDB" id="A0A4R8GST8"/>
<feature type="transmembrane region" description="Helical" evidence="1">
    <location>
        <begin position="32"/>
        <end position="50"/>
    </location>
</feature>
<organism evidence="2 3">
    <name type="scientific">Orenia marismortui</name>
    <dbReference type="NCBI Taxonomy" id="46469"/>
    <lineage>
        <taxon>Bacteria</taxon>
        <taxon>Bacillati</taxon>
        <taxon>Bacillota</taxon>
        <taxon>Clostridia</taxon>
        <taxon>Halanaerobiales</taxon>
        <taxon>Halobacteroidaceae</taxon>
        <taxon>Orenia</taxon>
    </lineage>
</organism>
<evidence type="ECO:0000256" key="1">
    <source>
        <dbReference type="SAM" id="Phobius"/>
    </source>
</evidence>
<keyword evidence="1" id="KW-1133">Transmembrane helix</keyword>
<keyword evidence="3" id="KW-1185">Reference proteome</keyword>
<evidence type="ECO:0000313" key="3">
    <source>
        <dbReference type="Proteomes" id="UP000295832"/>
    </source>
</evidence>
<accession>A0A4R8GST8</accession>
<proteinExistence type="predicted"/>
<comment type="caution">
    <text evidence="2">The sequence shown here is derived from an EMBL/GenBank/DDBJ whole genome shotgun (WGS) entry which is preliminary data.</text>
</comment>
<gene>
    <name evidence="2" type="ORF">C7959_1229</name>
</gene>
<dbReference type="Proteomes" id="UP000295832">
    <property type="component" value="Unassembled WGS sequence"/>
</dbReference>
<keyword evidence="1" id="KW-0472">Membrane</keyword>
<sequence length="59" mass="6810">MLKKYFLQSFFVGIVLVIFTVIEHRFTSGNSSILFFLLEFIAVLATLRGVDSLYNKFSK</sequence>
<feature type="transmembrane region" description="Helical" evidence="1">
    <location>
        <begin position="5"/>
        <end position="26"/>
    </location>
</feature>
<evidence type="ECO:0000313" key="2">
    <source>
        <dbReference type="EMBL" id="TDX48995.1"/>
    </source>
</evidence>
<name>A0A4R8GST8_9FIRM</name>
<dbReference type="EMBL" id="SOEG01000022">
    <property type="protein sequence ID" value="TDX48995.1"/>
    <property type="molecule type" value="Genomic_DNA"/>
</dbReference>
<dbReference type="RefSeq" id="WP_134117625.1">
    <property type="nucleotide sequence ID" value="NZ_SOEG01000022.1"/>
</dbReference>
<reference evidence="2 3" key="1">
    <citation type="submission" date="2019-03" db="EMBL/GenBank/DDBJ databases">
        <title>Subsurface microbial communities from deep shales in Ohio and West Virginia, USA.</title>
        <authorList>
            <person name="Wrighton K."/>
        </authorList>
    </citation>
    <scope>NUCLEOTIDE SEQUENCE [LARGE SCALE GENOMIC DNA]</scope>
    <source>
        <strain evidence="2 3">MSL 6dP</strain>
    </source>
</reference>
<keyword evidence="1" id="KW-0812">Transmembrane</keyword>